<dbReference type="Gene3D" id="3.90.550.20">
    <property type="match status" value="1"/>
</dbReference>
<dbReference type="Pfam" id="PF04488">
    <property type="entry name" value="Gly_transf_sug"/>
    <property type="match status" value="1"/>
</dbReference>
<dbReference type="InterPro" id="IPR007577">
    <property type="entry name" value="GlycoTrfase_DXD_sugar-bd_CS"/>
</dbReference>
<feature type="non-terminal residue" evidence="2">
    <location>
        <position position="1"/>
    </location>
</feature>
<protein>
    <recommendedName>
        <fullName evidence="4">Glycosyltransferase family 32 protein</fullName>
    </recommendedName>
</protein>
<name>M5G5B8_DACPD</name>
<dbReference type="EMBL" id="JH795865">
    <property type="protein sequence ID" value="EJU01022.1"/>
    <property type="molecule type" value="Genomic_DNA"/>
</dbReference>
<dbReference type="GO" id="GO:0000136">
    <property type="term" value="C:mannan polymerase complex"/>
    <property type="evidence" value="ECO:0007669"/>
    <property type="project" value="TreeGrafter"/>
</dbReference>
<dbReference type="PANTHER" id="PTHR31834:SF1">
    <property type="entry name" value="INITIATION-SPECIFIC ALPHA-1,6-MANNOSYLTRANSFERASE"/>
    <property type="match status" value="1"/>
</dbReference>
<dbReference type="AlphaFoldDB" id="M5G5B8"/>
<dbReference type="InterPro" id="IPR039367">
    <property type="entry name" value="Och1-like"/>
</dbReference>
<dbReference type="Proteomes" id="UP000030653">
    <property type="component" value="Unassembled WGS sequence"/>
</dbReference>
<accession>M5G5B8</accession>
<organism evidence="2 3">
    <name type="scientific">Dacryopinax primogenitus (strain DJM 731)</name>
    <name type="common">Brown rot fungus</name>
    <dbReference type="NCBI Taxonomy" id="1858805"/>
    <lineage>
        <taxon>Eukaryota</taxon>
        <taxon>Fungi</taxon>
        <taxon>Dikarya</taxon>
        <taxon>Basidiomycota</taxon>
        <taxon>Agaricomycotina</taxon>
        <taxon>Dacrymycetes</taxon>
        <taxon>Dacrymycetales</taxon>
        <taxon>Dacrymycetaceae</taxon>
        <taxon>Dacryopinax</taxon>
    </lineage>
</organism>
<evidence type="ECO:0000256" key="1">
    <source>
        <dbReference type="ARBA" id="ARBA00009003"/>
    </source>
</evidence>
<dbReference type="InterPro" id="IPR029044">
    <property type="entry name" value="Nucleotide-diphossugar_trans"/>
</dbReference>
<dbReference type="STRING" id="1858805.M5G5B8"/>
<dbReference type="RefSeq" id="XP_040627919.1">
    <property type="nucleotide sequence ID" value="XM_040774306.1"/>
</dbReference>
<evidence type="ECO:0000313" key="2">
    <source>
        <dbReference type="EMBL" id="EJU01022.1"/>
    </source>
</evidence>
<dbReference type="GO" id="GO:0000009">
    <property type="term" value="F:alpha-1,6-mannosyltransferase activity"/>
    <property type="evidence" value="ECO:0007669"/>
    <property type="project" value="InterPro"/>
</dbReference>
<dbReference type="HOGENOM" id="CLU_022381_0_1_1"/>
<dbReference type="SUPFAM" id="SSF53448">
    <property type="entry name" value="Nucleotide-diphospho-sugar transferases"/>
    <property type="match status" value="1"/>
</dbReference>
<feature type="non-terminal residue" evidence="2">
    <location>
        <position position="261"/>
    </location>
</feature>
<keyword evidence="3" id="KW-1185">Reference proteome</keyword>
<dbReference type="OrthoDB" id="409543at2759"/>
<dbReference type="GO" id="GO:0006487">
    <property type="term" value="P:protein N-linked glycosylation"/>
    <property type="evidence" value="ECO:0007669"/>
    <property type="project" value="TreeGrafter"/>
</dbReference>
<evidence type="ECO:0000313" key="3">
    <source>
        <dbReference type="Proteomes" id="UP000030653"/>
    </source>
</evidence>
<evidence type="ECO:0008006" key="4">
    <source>
        <dbReference type="Google" id="ProtNLM"/>
    </source>
</evidence>
<dbReference type="GeneID" id="63689368"/>
<gene>
    <name evidence="2" type="ORF">DACRYDRAFT_28990</name>
</gene>
<comment type="similarity">
    <text evidence="1">Belongs to the glycosyltransferase 32 family.</text>
</comment>
<dbReference type="PANTHER" id="PTHR31834">
    <property type="entry name" value="INITIATION-SPECIFIC ALPHA-1,6-MANNOSYLTRANSFERASE"/>
    <property type="match status" value="1"/>
</dbReference>
<sequence>RTWWETNPERSGWNRTFLSDEGADEYVRSYLGPPGESELAWVWNILPKGVLRSDMLRYLALLLEGGVYSDTDTICLKPISRWGRGAHLWPVEGGAEMYEGDEEESAAGLPPRGVIVGVEADVGTRPDWHDWWPRPLQIVQWTLAAPPHHPIMLDALRRIHAATAFAASWVVLQNATHPAGKPPHNRPWELRDAREEHGGPMSVMEWTGPGVFTDSVMSYLTWGTGCEGQCESAFVWPLLRGVERPVRLLDVTVLPVTGALP</sequence>
<proteinExistence type="inferred from homology"/>
<dbReference type="OMA" id="TIERNIM"/>
<reference evidence="2 3" key="1">
    <citation type="journal article" date="2012" name="Science">
        <title>The Paleozoic origin of enzymatic lignin decomposition reconstructed from 31 fungal genomes.</title>
        <authorList>
            <person name="Floudas D."/>
            <person name="Binder M."/>
            <person name="Riley R."/>
            <person name="Barry K."/>
            <person name="Blanchette R.A."/>
            <person name="Henrissat B."/>
            <person name="Martinez A.T."/>
            <person name="Otillar R."/>
            <person name="Spatafora J.W."/>
            <person name="Yadav J.S."/>
            <person name="Aerts A."/>
            <person name="Benoit I."/>
            <person name="Boyd A."/>
            <person name="Carlson A."/>
            <person name="Copeland A."/>
            <person name="Coutinho P.M."/>
            <person name="de Vries R.P."/>
            <person name="Ferreira P."/>
            <person name="Findley K."/>
            <person name="Foster B."/>
            <person name="Gaskell J."/>
            <person name="Glotzer D."/>
            <person name="Gorecki P."/>
            <person name="Heitman J."/>
            <person name="Hesse C."/>
            <person name="Hori C."/>
            <person name="Igarashi K."/>
            <person name="Jurgens J.A."/>
            <person name="Kallen N."/>
            <person name="Kersten P."/>
            <person name="Kohler A."/>
            <person name="Kuees U."/>
            <person name="Kumar T.K.A."/>
            <person name="Kuo A."/>
            <person name="LaButti K."/>
            <person name="Larrondo L.F."/>
            <person name="Lindquist E."/>
            <person name="Ling A."/>
            <person name="Lombard V."/>
            <person name="Lucas S."/>
            <person name="Lundell T."/>
            <person name="Martin R."/>
            <person name="McLaughlin D.J."/>
            <person name="Morgenstern I."/>
            <person name="Morin E."/>
            <person name="Murat C."/>
            <person name="Nagy L.G."/>
            <person name="Nolan M."/>
            <person name="Ohm R.A."/>
            <person name="Patyshakuliyeva A."/>
            <person name="Rokas A."/>
            <person name="Ruiz-Duenas F.J."/>
            <person name="Sabat G."/>
            <person name="Salamov A."/>
            <person name="Samejima M."/>
            <person name="Schmutz J."/>
            <person name="Slot J.C."/>
            <person name="St John F."/>
            <person name="Stenlid J."/>
            <person name="Sun H."/>
            <person name="Sun S."/>
            <person name="Syed K."/>
            <person name="Tsang A."/>
            <person name="Wiebenga A."/>
            <person name="Young D."/>
            <person name="Pisabarro A."/>
            <person name="Eastwood D.C."/>
            <person name="Martin F."/>
            <person name="Cullen D."/>
            <person name="Grigoriev I.V."/>
            <person name="Hibbett D.S."/>
        </authorList>
    </citation>
    <scope>NUCLEOTIDE SEQUENCE [LARGE SCALE GENOMIC DNA]</scope>
    <source>
        <strain evidence="2 3">DJM-731 SS1</strain>
    </source>
</reference>